<proteinExistence type="inferred from homology"/>
<dbReference type="AlphaFoldDB" id="C1DX22"/>
<name>C1DX22_SULAA</name>
<dbReference type="InterPro" id="IPR035938">
    <property type="entry name" value="Hemerythrin-like_sf"/>
</dbReference>
<dbReference type="eggNOG" id="COG2703">
    <property type="taxonomic scope" value="Bacteria"/>
</dbReference>
<evidence type="ECO:0000256" key="2">
    <source>
        <dbReference type="ARBA" id="ARBA00022723"/>
    </source>
</evidence>
<evidence type="ECO:0000256" key="3">
    <source>
        <dbReference type="ARBA" id="ARBA00023004"/>
    </source>
</evidence>
<dbReference type="GO" id="GO:0046872">
    <property type="term" value="F:metal ion binding"/>
    <property type="evidence" value="ECO:0007669"/>
    <property type="project" value="UniProtKB-KW"/>
</dbReference>
<dbReference type="Proteomes" id="UP000001369">
    <property type="component" value="Chromosome"/>
</dbReference>
<keyword evidence="6" id="KW-1185">Reference proteome</keyword>
<evidence type="ECO:0000313" key="5">
    <source>
        <dbReference type="EMBL" id="ACN99297.1"/>
    </source>
</evidence>
<dbReference type="InterPro" id="IPR012827">
    <property type="entry name" value="Hemerythrin_metal-bd"/>
</dbReference>
<dbReference type="HOGENOM" id="CLU_2526263_0_0_0"/>
<keyword evidence="2" id="KW-0479">Metal-binding</keyword>
<sequence>MEKLITMTDNLITGVEEMDKEHLELIEIINHVASLIKEGKKEEVKEFFINKFSAYIETHLKDEEKFMESIGYPELETHKKVHNI</sequence>
<reference evidence="5 6" key="1">
    <citation type="journal article" date="2009" name="J. Bacteriol.">
        <title>Complete and draft genome sequences of six members of the Aquificales.</title>
        <authorList>
            <person name="Reysenbach A.L."/>
            <person name="Hamamura N."/>
            <person name="Podar M."/>
            <person name="Griffiths E."/>
            <person name="Ferreira S."/>
            <person name="Hochstein R."/>
            <person name="Heidelberg J."/>
            <person name="Johnson J."/>
            <person name="Mead D."/>
            <person name="Pohorille A."/>
            <person name="Sarmiento M."/>
            <person name="Schweighofer K."/>
            <person name="Seshadri R."/>
            <person name="Voytek M.A."/>
        </authorList>
    </citation>
    <scope>NUCLEOTIDE SEQUENCE [LARGE SCALE GENOMIC DNA]</scope>
    <source>
        <strain evidence="6">Az-Fu1 / DSM 15241 / OCM 825</strain>
    </source>
</reference>
<dbReference type="Pfam" id="PF01814">
    <property type="entry name" value="Hemerythrin"/>
    <property type="match status" value="1"/>
</dbReference>
<dbReference type="PANTHER" id="PTHR37164:SF1">
    <property type="entry name" value="BACTERIOHEMERYTHRIN"/>
    <property type="match status" value="1"/>
</dbReference>
<dbReference type="NCBIfam" id="TIGR02481">
    <property type="entry name" value="hemeryth_dom"/>
    <property type="match status" value="1"/>
</dbReference>
<feature type="domain" description="Hemerythrin-like" evidence="4">
    <location>
        <begin position="13"/>
        <end position="83"/>
    </location>
</feature>
<dbReference type="STRING" id="204536.SULAZ_1701"/>
<dbReference type="SUPFAM" id="SSF47188">
    <property type="entry name" value="Hemerythrin-like"/>
    <property type="match status" value="1"/>
</dbReference>
<organism evidence="5 6">
    <name type="scientific">Sulfurihydrogenibium azorense (strain DSM 15241 / OCM 825 / Az-Fu1)</name>
    <dbReference type="NCBI Taxonomy" id="204536"/>
    <lineage>
        <taxon>Bacteria</taxon>
        <taxon>Pseudomonadati</taxon>
        <taxon>Aquificota</taxon>
        <taxon>Aquificia</taxon>
        <taxon>Aquificales</taxon>
        <taxon>Hydrogenothermaceae</taxon>
        <taxon>Sulfurihydrogenibium</taxon>
    </lineage>
</organism>
<dbReference type="EMBL" id="CP001229">
    <property type="protein sequence ID" value="ACN99297.1"/>
    <property type="molecule type" value="Genomic_DNA"/>
</dbReference>
<dbReference type="CDD" id="cd12107">
    <property type="entry name" value="Hemerythrin"/>
    <property type="match status" value="1"/>
</dbReference>
<protein>
    <submittedName>
        <fullName evidence="5">Hemerythrin family protein</fullName>
    </submittedName>
</protein>
<dbReference type="KEGG" id="saf:SULAZ_1701"/>
<keyword evidence="3" id="KW-0408">Iron</keyword>
<evidence type="ECO:0000256" key="1">
    <source>
        <dbReference type="ARBA" id="ARBA00010587"/>
    </source>
</evidence>
<gene>
    <name evidence="5" type="ordered locus">SULAZ_1701</name>
</gene>
<comment type="similarity">
    <text evidence="1">Belongs to the hemerythrin family.</text>
</comment>
<evidence type="ECO:0000259" key="4">
    <source>
        <dbReference type="Pfam" id="PF01814"/>
    </source>
</evidence>
<dbReference type="PANTHER" id="PTHR37164">
    <property type="entry name" value="BACTERIOHEMERYTHRIN"/>
    <property type="match status" value="1"/>
</dbReference>
<accession>C1DX22</accession>
<dbReference type="RefSeq" id="WP_012674615.1">
    <property type="nucleotide sequence ID" value="NC_012438.1"/>
</dbReference>
<dbReference type="Gene3D" id="1.20.120.50">
    <property type="entry name" value="Hemerythrin-like"/>
    <property type="match status" value="1"/>
</dbReference>
<evidence type="ECO:0000313" key="6">
    <source>
        <dbReference type="Proteomes" id="UP000001369"/>
    </source>
</evidence>
<dbReference type="InterPro" id="IPR012312">
    <property type="entry name" value="Hemerythrin-like"/>
</dbReference>
<dbReference type="InterPro" id="IPR050669">
    <property type="entry name" value="Hemerythrin"/>
</dbReference>